<keyword evidence="2" id="KW-0813">Transport</keyword>
<evidence type="ECO:0000256" key="5">
    <source>
        <dbReference type="ARBA" id="ARBA00023136"/>
    </source>
</evidence>
<comment type="caution">
    <text evidence="8">The sequence shown here is derived from an EMBL/GenBank/DDBJ whole genome shotgun (WGS) entry which is preliminary data.</text>
</comment>
<evidence type="ECO:0000256" key="7">
    <source>
        <dbReference type="SAM" id="Coils"/>
    </source>
</evidence>
<dbReference type="EMBL" id="LAZR01005800">
    <property type="protein sequence ID" value="KKM97032.1"/>
    <property type="molecule type" value="Genomic_DNA"/>
</dbReference>
<dbReference type="GO" id="GO:0009279">
    <property type="term" value="C:cell outer membrane"/>
    <property type="evidence" value="ECO:0007669"/>
    <property type="project" value="UniProtKB-SubCell"/>
</dbReference>
<dbReference type="PANTHER" id="PTHR30026">
    <property type="entry name" value="OUTER MEMBRANE PROTEIN TOLC"/>
    <property type="match status" value="1"/>
</dbReference>
<dbReference type="InterPro" id="IPR003423">
    <property type="entry name" value="OMP_efflux"/>
</dbReference>
<dbReference type="GO" id="GO:0015288">
    <property type="term" value="F:porin activity"/>
    <property type="evidence" value="ECO:0007669"/>
    <property type="project" value="TreeGrafter"/>
</dbReference>
<dbReference type="Gene3D" id="1.20.1600.10">
    <property type="entry name" value="Outer membrane efflux proteins (OEP)"/>
    <property type="match status" value="1"/>
</dbReference>
<gene>
    <name evidence="8" type="ORF">LCGC14_1172160</name>
</gene>
<evidence type="ECO:0000256" key="3">
    <source>
        <dbReference type="ARBA" id="ARBA00022452"/>
    </source>
</evidence>
<dbReference type="SUPFAM" id="SSF56954">
    <property type="entry name" value="Outer membrane efflux proteins (OEP)"/>
    <property type="match status" value="1"/>
</dbReference>
<evidence type="ECO:0000256" key="4">
    <source>
        <dbReference type="ARBA" id="ARBA00022692"/>
    </source>
</evidence>
<evidence type="ECO:0000256" key="2">
    <source>
        <dbReference type="ARBA" id="ARBA00022448"/>
    </source>
</evidence>
<dbReference type="GO" id="GO:1990281">
    <property type="term" value="C:efflux pump complex"/>
    <property type="evidence" value="ECO:0007669"/>
    <property type="project" value="TreeGrafter"/>
</dbReference>
<accession>A0A0F9PV19</accession>
<comment type="subcellular location">
    <subcellularLocation>
        <location evidence="1">Cell outer membrane</location>
    </subcellularLocation>
</comment>
<keyword evidence="3" id="KW-1134">Transmembrane beta strand</keyword>
<evidence type="ECO:0000256" key="6">
    <source>
        <dbReference type="ARBA" id="ARBA00023237"/>
    </source>
</evidence>
<keyword evidence="5" id="KW-0472">Membrane</keyword>
<keyword evidence="7" id="KW-0175">Coiled coil</keyword>
<proteinExistence type="predicted"/>
<evidence type="ECO:0000256" key="1">
    <source>
        <dbReference type="ARBA" id="ARBA00004442"/>
    </source>
</evidence>
<organism evidence="8">
    <name type="scientific">marine sediment metagenome</name>
    <dbReference type="NCBI Taxonomy" id="412755"/>
    <lineage>
        <taxon>unclassified sequences</taxon>
        <taxon>metagenomes</taxon>
        <taxon>ecological metagenomes</taxon>
    </lineage>
</organism>
<name>A0A0F9PV19_9ZZZZ</name>
<protein>
    <recommendedName>
        <fullName evidence="9">Outer membrane efflux protein</fullName>
    </recommendedName>
</protein>
<reference evidence="8" key="1">
    <citation type="journal article" date="2015" name="Nature">
        <title>Complex archaea that bridge the gap between prokaryotes and eukaryotes.</title>
        <authorList>
            <person name="Spang A."/>
            <person name="Saw J.H."/>
            <person name="Jorgensen S.L."/>
            <person name="Zaremba-Niedzwiedzka K."/>
            <person name="Martijn J."/>
            <person name="Lind A.E."/>
            <person name="van Eijk R."/>
            <person name="Schleper C."/>
            <person name="Guy L."/>
            <person name="Ettema T.J."/>
        </authorList>
    </citation>
    <scope>NUCLEOTIDE SEQUENCE</scope>
</reference>
<feature type="coiled-coil region" evidence="7">
    <location>
        <begin position="343"/>
        <end position="370"/>
    </location>
</feature>
<dbReference type="AlphaFoldDB" id="A0A0F9PV19"/>
<dbReference type="Pfam" id="PF02321">
    <property type="entry name" value="OEP"/>
    <property type="match status" value="1"/>
</dbReference>
<evidence type="ECO:0000313" key="8">
    <source>
        <dbReference type="EMBL" id="KKM97032.1"/>
    </source>
</evidence>
<keyword evidence="4" id="KW-0812">Transmembrane</keyword>
<dbReference type="InterPro" id="IPR051906">
    <property type="entry name" value="TolC-like"/>
</dbReference>
<keyword evidence="6" id="KW-0998">Cell outer membrane</keyword>
<dbReference type="GO" id="GO:0015562">
    <property type="term" value="F:efflux transmembrane transporter activity"/>
    <property type="evidence" value="ECO:0007669"/>
    <property type="project" value="InterPro"/>
</dbReference>
<dbReference type="PANTHER" id="PTHR30026:SF20">
    <property type="entry name" value="OUTER MEMBRANE PROTEIN TOLC"/>
    <property type="match status" value="1"/>
</dbReference>
<sequence>MRPYYLTLLSLFTFAVSFSQDTLQKTYSFTLVESIAFALENNYSAINADRDIIDAQKQKWEVIATGLPQITGDIGYQNQLKQPVSLIPAEFAGGEPGTFVPIVFGQQHQATATATLRQKIFDGTYIVGVQATKAFLSYSANNKEKTQLDIRKSVTEAYGNVLLAQESVRIFEKNLETLDKNLYETRKIFENGLGDEESVDQLQITKSSVENQLKNAVRLQDITLQMLNLMMGIAIDAPTKLEENLDALAQKKIDLGLMETELNMENNVDYKLALNLNEQRFYEWKQAKSRALPTLNAFVNYGSSAFADNFNFFNSDQKWFDSSVLGFDLSIPIFSSMSRSASTARAKIALEKAKTQLTEAEEQIRLQLDQSRSQYILAIEEYETAKQNLKLAERIENKNQIKYTEGLATSFELRQAQTQLYDAQQGYLQSMVEVINKKTSLEIVLND</sequence>
<evidence type="ECO:0008006" key="9">
    <source>
        <dbReference type="Google" id="ProtNLM"/>
    </source>
</evidence>